<evidence type="ECO:0000313" key="2">
    <source>
        <dbReference type="Proteomes" id="UP000694044"/>
    </source>
</evidence>
<gene>
    <name evidence="1" type="ORF">PHYPSEUDO_002400</name>
</gene>
<reference evidence="1" key="1">
    <citation type="submission" date="2021-02" db="EMBL/GenBank/DDBJ databases">
        <authorList>
            <person name="Palmer J.M."/>
        </authorList>
    </citation>
    <scope>NUCLEOTIDE SEQUENCE</scope>
    <source>
        <strain evidence="1">SCRP734</strain>
    </source>
</reference>
<keyword evidence="2" id="KW-1185">Reference proteome</keyword>
<proteinExistence type="predicted"/>
<comment type="caution">
    <text evidence="1">The sequence shown here is derived from an EMBL/GenBank/DDBJ whole genome shotgun (WGS) entry which is preliminary data.</text>
</comment>
<accession>A0A8T1VXH4</accession>
<evidence type="ECO:0000313" key="1">
    <source>
        <dbReference type="EMBL" id="KAG7384653.1"/>
    </source>
</evidence>
<dbReference type="Proteomes" id="UP000694044">
    <property type="component" value="Unassembled WGS sequence"/>
</dbReference>
<name>A0A8T1VXH4_9STRA</name>
<organism evidence="1 2">
    <name type="scientific">Phytophthora pseudosyringae</name>
    <dbReference type="NCBI Taxonomy" id="221518"/>
    <lineage>
        <taxon>Eukaryota</taxon>
        <taxon>Sar</taxon>
        <taxon>Stramenopiles</taxon>
        <taxon>Oomycota</taxon>
        <taxon>Peronosporomycetes</taxon>
        <taxon>Peronosporales</taxon>
        <taxon>Peronosporaceae</taxon>
        <taxon>Phytophthora</taxon>
    </lineage>
</organism>
<dbReference type="EMBL" id="JAGDFM010000142">
    <property type="protein sequence ID" value="KAG7384653.1"/>
    <property type="molecule type" value="Genomic_DNA"/>
</dbReference>
<sequence length="127" mass="14258">MDWLSDPTTLGPVDVQSTVDSDDVDRRLVARCMALDCFRSRNLTNGWIPEALAGSRVNFGSRHVLQGIVNAVDDQVQAIVAYEDEPYALVQLAQTGYIVQQISRLNRLLDVALAVYNIPEPRQMIKW</sequence>
<dbReference type="AlphaFoldDB" id="A0A8T1VXH4"/>
<protein>
    <submittedName>
        <fullName evidence="1">Uncharacterized protein</fullName>
    </submittedName>
</protein>
<dbReference type="OrthoDB" id="346907at2759"/>